<reference evidence="3" key="1">
    <citation type="submission" date="2017-02" db="UniProtKB">
        <authorList>
            <consortium name="WormBaseParasite"/>
        </authorList>
    </citation>
    <scope>IDENTIFICATION</scope>
</reference>
<evidence type="ECO:0000313" key="2">
    <source>
        <dbReference type="Proteomes" id="UP000271162"/>
    </source>
</evidence>
<dbReference type="EMBL" id="UYSL01003671">
    <property type="protein sequence ID" value="VDL66440.1"/>
    <property type="molecule type" value="Genomic_DNA"/>
</dbReference>
<accession>A0A0N4XJZ8</accession>
<name>A0A0N4XJZ8_NIPBR</name>
<dbReference type="AlphaFoldDB" id="A0A0N4XJZ8"/>
<gene>
    <name evidence="1" type="ORF">NBR_LOCUS2851</name>
</gene>
<keyword evidence="2" id="KW-1185">Reference proteome</keyword>
<evidence type="ECO:0000313" key="1">
    <source>
        <dbReference type="EMBL" id="VDL66440.1"/>
    </source>
</evidence>
<reference evidence="1 2" key="2">
    <citation type="submission" date="2018-11" db="EMBL/GenBank/DDBJ databases">
        <authorList>
            <consortium name="Pathogen Informatics"/>
        </authorList>
    </citation>
    <scope>NUCLEOTIDE SEQUENCE [LARGE SCALE GENOMIC DNA]</scope>
</reference>
<proteinExistence type="predicted"/>
<dbReference type="WBParaSite" id="NBR_0000285001-mRNA-1">
    <property type="protein sequence ID" value="NBR_0000285001-mRNA-1"/>
    <property type="gene ID" value="NBR_0000285001"/>
</dbReference>
<protein>
    <submittedName>
        <fullName evidence="1 3">Uncharacterized protein</fullName>
    </submittedName>
</protein>
<organism evidence="3">
    <name type="scientific">Nippostrongylus brasiliensis</name>
    <name type="common">Rat hookworm</name>
    <dbReference type="NCBI Taxonomy" id="27835"/>
    <lineage>
        <taxon>Eukaryota</taxon>
        <taxon>Metazoa</taxon>
        <taxon>Ecdysozoa</taxon>
        <taxon>Nematoda</taxon>
        <taxon>Chromadorea</taxon>
        <taxon>Rhabditida</taxon>
        <taxon>Rhabditina</taxon>
        <taxon>Rhabditomorpha</taxon>
        <taxon>Strongyloidea</taxon>
        <taxon>Heligmosomidae</taxon>
        <taxon>Nippostrongylus</taxon>
    </lineage>
</organism>
<dbReference type="Proteomes" id="UP000271162">
    <property type="component" value="Unassembled WGS sequence"/>
</dbReference>
<sequence length="70" mass="7617">MLTAWPSSSYSPYYQAILAAAQNPVPLGALSPLYTNPGAYVSAFPSPVERPVIKTRVFFVSMDKGPRRGQ</sequence>
<evidence type="ECO:0000313" key="3">
    <source>
        <dbReference type="WBParaSite" id="NBR_0000285001-mRNA-1"/>
    </source>
</evidence>